<sequence>MPGAYPPAAPTLAGDLLTIHRLLQNPTYLRRRLRTIAELRFVADRILTGRFRTSGGAIAFEQSEPIMNSRPVEAVAPGGEYPRDSTPEGTAALAAVSKWGQAVPLTDEKLKRSVYMGQELNRALIKTANTVISKVDRLATSAVASAVTNSIAASAAWNAASPMLFRDVELAAAKIVDLNQGYNPRAVLMSTTKYALLITDPAIAALRRREASDNPIYGGDIDRLGKYEIVTTAVANLPSDDVWVYDPDQLGGMADETEVDPGYATLPNNLQYKTKRIDERDSWDIWARRITVPVVQEPGAAIRLTGTGSLG</sequence>
<evidence type="ECO:0008006" key="3">
    <source>
        <dbReference type="Google" id="ProtNLM"/>
    </source>
</evidence>
<evidence type="ECO:0000313" key="1">
    <source>
        <dbReference type="EMBL" id="RKN55940.1"/>
    </source>
</evidence>
<accession>A0A3B0A6K3</accession>
<dbReference type="RefSeq" id="WP_120780123.1">
    <property type="nucleotide sequence ID" value="NZ_JBHLUP010000002.1"/>
</dbReference>
<dbReference type="EMBL" id="RBAN01000002">
    <property type="protein sequence ID" value="RKN55940.1"/>
    <property type="molecule type" value="Genomic_DNA"/>
</dbReference>
<gene>
    <name evidence="1" type="ORF">D7193_15250</name>
</gene>
<name>A0A3B0A6K3_9ACTN</name>
<dbReference type="AlphaFoldDB" id="A0A3B0A6K3"/>
<organism evidence="1 2">
    <name type="scientific">Micromonospora costi</name>
    <dbReference type="NCBI Taxonomy" id="1530042"/>
    <lineage>
        <taxon>Bacteria</taxon>
        <taxon>Bacillati</taxon>
        <taxon>Actinomycetota</taxon>
        <taxon>Actinomycetes</taxon>
        <taxon>Micromonosporales</taxon>
        <taxon>Micromonosporaceae</taxon>
        <taxon>Micromonospora</taxon>
    </lineage>
</organism>
<dbReference type="OrthoDB" id="4530824at2"/>
<dbReference type="Proteomes" id="UP000279968">
    <property type="component" value="Unassembled WGS sequence"/>
</dbReference>
<keyword evidence="2" id="KW-1185">Reference proteome</keyword>
<evidence type="ECO:0000313" key="2">
    <source>
        <dbReference type="Proteomes" id="UP000279968"/>
    </source>
</evidence>
<proteinExistence type="predicted"/>
<dbReference type="Pfam" id="PF25209">
    <property type="entry name" value="Phage_capsid_4"/>
    <property type="match status" value="1"/>
</dbReference>
<comment type="caution">
    <text evidence="1">The sequence shown here is derived from an EMBL/GenBank/DDBJ whole genome shotgun (WGS) entry which is preliminary data.</text>
</comment>
<protein>
    <recommendedName>
        <fullName evidence="3">Major capsid protein</fullName>
    </recommendedName>
</protein>
<reference evidence="1 2" key="1">
    <citation type="journal article" date="2015" name="Int. J. Syst. Evol. Microbiol.">
        <title>Micromonospora costi sp. nov., isolated from a leaf of Costus speciosus.</title>
        <authorList>
            <person name="Thawai C."/>
        </authorList>
    </citation>
    <scope>NUCLEOTIDE SEQUENCE [LARGE SCALE GENOMIC DNA]</scope>
    <source>
        <strain evidence="1 2">CS1-12</strain>
    </source>
</reference>